<dbReference type="AlphaFoldDB" id="A0A0N4UB86"/>
<dbReference type="Pfam" id="PF12328">
    <property type="entry name" value="Rpp20"/>
    <property type="match status" value="1"/>
</dbReference>
<keyword evidence="7" id="KW-1185">Reference proteome</keyword>
<evidence type="ECO:0000256" key="1">
    <source>
        <dbReference type="ARBA" id="ARBA00004604"/>
    </source>
</evidence>
<dbReference type="GO" id="GO:0005655">
    <property type="term" value="C:nucleolar ribonuclease P complex"/>
    <property type="evidence" value="ECO:0007669"/>
    <property type="project" value="InterPro"/>
</dbReference>
<comment type="similarity">
    <text evidence="4">Belongs to the histone-like Alba family.</text>
</comment>
<evidence type="ECO:0000256" key="2">
    <source>
        <dbReference type="ARBA" id="ARBA00022694"/>
    </source>
</evidence>
<dbReference type="Gene3D" id="3.30.110.20">
    <property type="entry name" value="Alba-like domain"/>
    <property type="match status" value="1"/>
</dbReference>
<dbReference type="WBParaSite" id="DME_0000445101-mRNA-1">
    <property type="protein sequence ID" value="DME_0000445101-mRNA-1"/>
    <property type="gene ID" value="DME_0000445101"/>
</dbReference>
<dbReference type="GO" id="GO:0003676">
    <property type="term" value="F:nucleic acid binding"/>
    <property type="evidence" value="ECO:0007669"/>
    <property type="project" value="InterPro"/>
</dbReference>
<dbReference type="GO" id="GO:0001682">
    <property type="term" value="P:tRNA 5'-leader removal"/>
    <property type="evidence" value="ECO:0007669"/>
    <property type="project" value="InterPro"/>
</dbReference>
<dbReference type="InterPro" id="IPR036882">
    <property type="entry name" value="Alba-like_dom_sf"/>
</dbReference>
<dbReference type="PANTHER" id="PTHR15314">
    <property type="entry name" value="RIBONUCLEASE P PROTEIN SUBUNIT P20"/>
    <property type="match status" value="1"/>
</dbReference>
<comment type="function">
    <text evidence="4">Component of ribonuclease P, a ribonucleoprotein complex that generates mature tRNA molecules by cleaving their 5'-ends. Also a component of the MRP ribonuclease complex, which cleaves pre-rRNA sequences.</text>
</comment>
<keyword evidence="3 4" id="KW-0539">Nucleus</keyword>
<reference evidence="5 7" key="2">
    <citation type="submission" date="2018-11" db="EMBL/GenBank/DDBJ databases">
        <authorList>
            <consortium name="Pathogen Informatics"/>
        </authorList>
    </citation>
    <scope>NUCLEOTIDE SEQUENCE [LARGE SCALE GENOMIC DNA]</scope>
</reference>
<evidence type="ECO:0000256" key="3">
    <source>
        <dbReference type="ARBA" id="ARBA00023242"/>
    </source>
</evidence>
<evidence type="ECO:0000313" key="5">
    <source>
        <dbReference type="EMBL" id="VDN58361.1"/>
    </source>
</evidence>
<dbReference type="Proteomes" id="UP000274756">
    <property type="component" value="Unassembled WGS sequence"/>
</dbReference>
<evidence type="ECO:0000313" key="6">
    <source>
        <dbReference type="Proteomes" id="UP000038040"/>
    </source>
</evidence>
<evidence type="ECO:0000313" key="8">
    <source>
        <dbReference type="WBParaSite" id="DME_0000445101-mRNA-1"/>
    </source>
</evidence>
<dbReference type="GO" id="GO:0000172">
    <property type="term" value="C:ribonuclease MRP complex"/>
    <property type="evidence" value="ECO:0007669"/>
    <property type="project" value="InterPro"/>
</dbReference>
<name>A0A0N4UB86_DRAME</name>
<dbReference type="InterPro" id="IPR014612">
    <property type="entry name" value="Pop7/Rpp20"/>
</dbReference>
<organism evidence="6 8">
    <name type="scientific">Dracunculus medinensis</name>
    <name type="common">Guinea worm</name>
    <dbReference type="NCBI Taxonomy" id="318479"/>
    <lineage>
        <taxon>Eukaryota</taxon>
        <taxon>Metazoa</taxon>
        <taxon>Ecdysozoa</taxon>
        <taxon>Nematoda</taxon>
        <taxon>Chromadorea</taxon>
        <taxon>Rhabditida</taxon>
        <taxon>Spirurina</taxon>
        <taxon>Dracunculoidea</taxon>
        <taxon>Dracunculidae</taxon>
        <taxon>Dracunculus</taxon>
    </lineage>
</organism>
<comment type="subcellular location">
    <subcellularLocation>
        <location evidence="1 4">Nucleus</location>
        <location evidence="1 4">Nucleolus</location>
    </subcellularLocation>
</comment>
<dbReference type="PANTHER" id="PTHR15314:SF1">
    <property type="entry name" value="RIBONUCLEASE P PROTEIN SUBUNIT P20"/>
    <property type="match status" value="1"/>
</dbReference>
<dbReference type="OrthoDB" id="416729at2759"/>
<sequence>MEEEKGGIDTVEYEIKKGLPPRFPRTKSDIYITRHTSIGAQKARIEKLLDNKFNSVTLHGLGAAVNRTVNVALQIQRKLVDSVKLDVRTSTVRVTDDLFPLYDEVDFKTNVRNISAVHIKITRLP</sequence>
<proteinExistence type="inferred from homology"/>
<dbReference type="GO" id="GO:0004526">
    <property type="term" value="F:ribonuclease P activity"/>
    <property type="evidence" value="ECO:0007669"/>
    <property type="project" value="UniProtKB-UniRule"/>
</dbReference>
<dbReference type="SUPFAM" id="SSF82704">
    <property type="entry name" value="AlbA-like"/>
    <property type="match status" value="1"/>
</dbReference>
<dbReference type="Proteomes" id="UP000038040">
    <property type="component" value="Unplaced"/>
</dbReference>
<keyword evidence="4" id="KW-0698">rRNA processing</keyword>
<reference evidence="8" key="1">
    <citation type="submission" date="2017-02" db="UniProtKB">
        <authorList>
            <consortium name="WormBaseParasite"/>
        </authorList>
    </citation>
    <scope>IDENTIFICATION</scope>
</reference>
<dbReference type="EMBL" id="UYYG01001167">
    <property type="protein sequence ID" value="VDN58361.1"/>
    <property type="molecule type" value="Genomic_DNA"/>
</dbReference>
<gene>
    <name evidence="5" type="ORF">DME_LOCUS8334</name>
</gene>
<evidence type="ECO:0000313" key="7">
    <source>
        <dbReference type="Proteomes" id="UP000274756"/>
    </source>
</evidence>
<evidence type="ECO:0000256" key="4">
    <source>
        <dbReference type="PIRNR" id="PIRNR036572"/>
    </source>
</evidence>
<accession>A0A0N4UB86</accession>
<dbReference type="STRING" id="318479.A0A0N4UB86"/>
<keyword evidence="2 4" id="KW-0819">tRNA processing</keyword>
<protein>
    <recommendedName>
        <fullName evidence="4">Ribonuclease P protein subunit p20</fullName>
        <shortName evidence="4">RNaseP protein p20</shortName>
    </recommendedName>
</protein>
<dbReference type="GO" id="GO:0006364">
    <property type="term" value="P:rRNA processing"/>
    <property type="evidence" value="ECO:0007669"/>
    <property type="project" value="UniProtKB-KW"/>
</dbReference>
<dbReference type="PIRSF" id="PIRSF036572">
    <property type="entry name" value="RPP20"/>
    <property type="match status" value="1"/>
</dbReference>